<evidence type="ECO:0000313" key="1">
    <source>
        <dbReference type="EMBL" id="CAB5194993.1"/>
    </source>
</evidence>
<sequence>MTNTPDFQTWSHTNLAKFSQEAYTKMCEQDDRIQQLQCDLKTAIEAYRTLNEGAGASPVND</sequence>
<accession>A0A6J7WF81</accession>
<protein>
    <submittedName>
        <fullName evidence="1">Uncharacterized protein</fullName>
    </submittedName>
</protein>
<proteinExistence type="predicted"/>
<organism evidence="1">
    <name type="scientific">uncultured Caudovirales phage</name>
    <dbReference type="NCBI Taxonomy" id="2100421"/>
    <lineage>
        <taxon>Viruses</taxon>
        <taxon>Duplodnaviria</taxon>
        <taxon>Heunggongvirae</taxon>
        <taxon>Uroviricota</taxon>
        <taxon>Caudoviricetes</taxon>
        <taxon>Peduoviridae</taxon>
        <taxon>Maltschvirus</taxon>
        <taxon>Maltschvirus maltsch</taxon>
    </lineage>
</organism>
<dbReference type="EMBL" id="LR798217">
    <property type="protein sequence ID" value="CAB5194993.1"/>
    <property type="molecule type" value="Genomic_DNA"/>
</dbReference>
<name>A0A6J7WF81_9CAUD</name>
<gene>
    <name evidence="1" type="ORF">UFOVP173_37</name>
</gene>
<reference evidence="1" key="1">
    <citation type="submission" date="2020-05" db="EMBL/GenBank/DDBJ databases">
        <authorList>
            <person name="Chiriac C."/>
            <person name="Salcher M."/>
            <person name="Ghai R."/>
            <person name="Kavagutti S V."/>
        </authorList>
    </citation>
    <scope>NUCLEOTIDE SEQUENCE</scope>
</reference>